<evidence type="ECO:0000313" key="4">
    <source>
        <dbReference type="Proteomes" id="UP001283361"/>
    </source>
</evidence>
<accession>A0AAE0YEC0</accession>
<comment type="caution">
    <text evidence="3">The sequence shown here is derived from an EMBL/GenBank/DDBJ whole genome shotgun (WGS) entry which is preliminary data.</text>
</comment>
<evidence type="ECO:0000313" key="3">
    <source>
        <dbReference type="EMBL" id="KAK3742891.1"/>
    </source>
</evidence>
<dbReference type="GO" id="GO:0006310">
    <property type="term" value="P:DNA recombination"/>
    <property type="evidence" value="ECO:0007669"/>
    <property type="project" value="UniProtKB-KW"/>
</dbReference>
<dbReference type="InterPro" id="IPR011010">
    <property type="entry name" value="DNA_brk_join_enz"/>
</dbReference>
<feature type="compositionally biased region" description="Acidic residues" evidence="2">
    <location>
        <begin position="435"/>
        <end position="444"/>
    </location>
</feature>
<name>A0AAE0YEC0_9GAST</name>
<dbReference type="InterPro" id="IPR013762">
    <property type="entry name" value="Integrase-like_cat_sf"/>
</dbReference>
<dbReference type="Proteomes" id="UP001283361">
    <property type="component" value="Unassembled WGS sequence"/>
</dbReference>
<sequence>MAPAKRFKCYVCGKQLGRLARHLIQVHKVDPTIARGHRYDVIEAKRKKKKCPLCSRMVINLPRHLEQKIDGTDFGIFADHPQKDLLLDYAGYRTAVQQRAHSTVSKEIKSLLEVLKTLNRSGTLEIILKDPDDDRDRVCHLFRARVVNPMKALLKREGNKSASGCYNKLWALRNFLKWLEESRPLFVSKHHLKNDLKSLTTNVSAVLVPLRASKRMRTTSINKQIQPIVVGEDLPAQKLLASLEKSGTWKNVRRVRDYIMTLLVIGNLSRLGALRNMLVDEFEASCPAQEDNMFRTIVQKHKTSKTYGAAGIYLTVSLKRHIERYLKERKTNSKWVFCTNSGGQLSASQAAAIFRRLIKTTATYVRKSVAIAHRESTEEIQSAISEAMLHSMPVHRESYAAKTHESTIYKGLKAVVQCLQESPSKSTIYSAPESTSEELMDEVEHEPATDELLTPHQSLAAAEPSTQDPHIINSDEPSIPQVPKGIAIRFKMPLAPVELSKWPGAYRREERVLRGMFVPSRNKLTVHQLQICFKYLGAYRRQKSVPIGLAKELGELFPDFQSAFSKTSNKIIIDKIRAWPIDDQLIF</sequence>
<protein>
    <submittedName>
        <fullName evidence="3">Uncharacterized protein</fullName>
    </submittedName>
</protein>
<dbReference type="Gene3D" id="1.10.443.10">
    <property type="entry name" value="Intergrase catalytic core"/>
    <property type="match status" value="1"/>
</dbReference>
<proteinExistence type="predicted"/>
<keyword evidence="1" id="KW-0233">DNA recombination</keyword>
<keyword evidence="4" id="KW-1185">Reference proteome</keyword>
<dbReference type="SUPFAM" id="SSF56349">
    <property type="entry name" value="DNA breaking-rejoining enzymes"/>
    <property type="match status" value="1"/>
</dbReference>
<reference evidence="3" key="1">
    <citation type="journal article" date="2023" name="G3 (Bethesda)">
        <title>A reference genome for the long-term kleptoplast-retaining sea slug Elysia crispata morphotype clarki.</title>
        <authorList>
            <person name="Eastman K.E."/>
            <person name="Pendleton A.L."/>
            <person name="Shaikh M.A."/>
            <person name="Suttiyut T."/>
            <person name="Ogas R."/>
            <person name="Tomko P."/>
            <person name="Gavelis G."/>
            <person name="Widhalm J.R."/>
            <person name="Wisecaver J.H."/>
        </authorList>
    </citation>
    <scope>NUCLEOTIDE SEQUENCE</scope>
    <source>
        <strain evidence="3">ECLA1</strain>
    </source>
</reference>
<evidence type="ECO:0000256" key="2">
    <source>
        <dbReference type="SAM" id="MobiDB-lite"/>
    </source>
</evidence>
<dbReference type="EMBL" id="JAWDGP010006335">
    <property type="protein sequence ID" value="KAK3742891.1"/>
    <property type="molecule type" value="Genomic_DNA"/>
</dbReference>
<feature type="region of interest" description="Disordered" evidence="2">
    <location>
        <begin position="426"/>
        <end position="450"/>
    </location>
</feature>
<organism evidence="3 4">
    <name type="scientific">Elysia crispata</name>
    <name type="common">lettuce slug</name>
    <dbReference type="NCBI Taxonomy" id="231223"/>
    <lineage>
        <taxon>Eukaryota</taxon>
        <taxon>Metazoa</taxon>
        <taxon>Spiralia</taxon>
        <taxon>Lophotrochozoa</taxon>
        <taxon>Mollusca</taxon>
        <taxon>Gastropoda</taxon>
        <taxon>Heterobranchia</taxon>
        <taxon>Euthyneura</taxon>
        <taxon>Panpulmonata</taxon>
        <taxon>Sacoglossa</taxon>
        <taxon>Placobranchoidea</taxon>
        <taxon>Plakobranchidae</taxon>
        <taxon>Elysia</taxon>
    </lineage>
</organism>
<evidence type="ECO:0000256" key="1">
    <source>
        <dbReference type="ARBA" id="ARBA00023172"/>
    </source>
</evidence>
<dbReference type="AlphaFoldDB" id="A0AAE0YEC0"/>
<dbReference type="GO" id="GO:0003677">
    <property type="term" value="F:DNA binding"/>
    <property type="evidence" value="ECO:0007669"/>
    <property type="project" value="InterPro"/>
</dbReference>
<gene>
    <name evidence="3" type="ORF">RRG08_061488</name>
</gene>
<dbReference type="GO" id="GO:0015074">
    <property type="term" value="P:DNA integration"/>
    <property type="evidence" value="ECO:0007669"/>
    <property type="project" value="InterPro"/>
</dbReference>